<evidence type="ECO:0000256" key="6">
    <source>
        <dbReference type="HAMAP-Rule" id="MF_00163"/>
    </source>
</evidence>
<protein>
    <recommendedName>
        <fullName evidence="6">Peptide deformylase</fullName>
        <shortName evidence="6">PDF</shortName>
        <ecNumber evidence="6">3.5.1.88</ecNumber>
    </recommendedName>
    <alternativeName>
        <fullName evidence="6">Polypeptide deformylase</fullName>
    </alternativeName>
</protein>
<dbReference type="InterPro" id="IPR023635">
    <property type="entry name" value="Peptide_deformylase"/>
</dbReference>
<feature type="binding site" evidence="6">
    <location>
        <position position="107"/>
    </location>
    <ligand>
        <name>Fe cation</name>
        <dbReference type="ChEBI" id="CHEBI:24875"/>
    </ligand>
</feature>
<evidence type="ECO:0000256" key="1">
    <source>
        <dbReference type="ARBA" id="ARBA00010759"/>
    </source>
</evidence>
<dbReference type="OrthoDB" id="9784988at2"/>
<dbReference type="STRING" id="1618023.UH38_16085"/>
<dbReference type="SUPFAM" id="SSF56420">
    <property type="entry name" value="Peptide deformylase"/>
    <property type="match status" value="1"/>
</dbReference>
<dbReference type="Pfam" id="PF01327">
    <property type="entry name" value="Pep_deformylase"/>
    <property type="match status" value="1"/>
</dbReference>
<proteinExistence type="inferred from homology"/>
<dbReference type="PRINTS" id="PR01576">
    <property type="entry name" value="PDEFORMYLASE"/>
</dbReference>
<organism evidence="7 8">
    <name type="scientific">Aliterella atlantica CENA595</name>
    <dbReference type="NCBI Taxonomy" id="1618023"/>
    <lineage>
        <taxon>Bacteria</taxon>
        <taxon>Bacillati</taxon>
        <taxon>Cyanobacteriota</taxon>
        <taxon>Cyanophyceae</taxon>
        <taxon>Chroococcidiopsidales</taxon>
        <taxon>Aliterellaceae</taxon>
        <taxon>Aliterella</taxon>
    </lineage>
</organism>
<dbReference type="PIRSF" id="PIRSF004749">
    <property type="entry name" value="Pep_def"/>
    <property type="match status" value="1"/>
</dbReference>
<dbReference type="NCBIfam" id="NF001159">
    <property type="entry name" value="PRK00150.1-3"/>
    <property type="match status" value="1"/>
</dbReference>
<name>A0A0D8ZQY9_9CYAN</name>
<comment type="catalytic activity">
    <reaction evidence="6">
        <text>N-terminal N-formyl-L-methionyl-[peptide] + H2O = N-terminal L-methionyl-[peptide] + formate</text>
        <dbReference type="Rhea" id="RHEA:24420"/>
        <dbReference type="Rhea" id="RHEA-COMP:10639"/>
        <dbReference type="Rhea" id="RHEA-COMP:10640"/>
        <dbReference type="ChEBI" id="CHEBI:15377"/>
        <dbReference type="ChEBI" id="CHEBI:15740"/>
        <dbReference type="ChEBI" id="CHEBI:49298"/>
        <dbReference type="ChEBI" id="CHEBI:64731"/>
        <dbReference type="EC" id="3.5.1.88"/>
    </reaction>
</comment>
<dbReference type="InterPro" id="IPR036821">
    <property type="entry name" value="Peptide_deformylase_sf"/>
</dbReference>
<dbReference type="EMBL" id="JYON01000018">
    <property type="protein sequence ID" value="KJH70752.1"/>
    <property type="molecule type" value="Genomic_DNA"/>
</dbReference>
<dbReference type="NCBIfam" id="TIGR00079">
    <property type="entry name" value="pept_deformyl"/>
    <property type="match status" value="1"/>
</dbReference>
<evidence type="ECO:0000313" key="7">
    <source>
        <dbReference type="EMBL" id="KJH70752.1"/>
    </source>
</evidence>
<evidence type="ECO:0000256" key="4">
    <source>
        <dbReference type="ARBA" id="ARBA00022917"/>
    </source>
</evidence>
<dbReference type="PANTHER" id="PTHR10458">
    <property type="entry name" value="PEPTIDE DEFORMYLASE"/>
    <property type="match status" value="1"/>
</dbReference>
<comment type="similarity">
    <text evidence="1 6">Belongs to the polypeptide deformylase family.</text>
</comment>
<dbReference type="GO" id="GO:0042586">
    <property type="term" value="F:peptide deformylase activity"/>
    <property type="evidence" value="ECO:0007669"/>
    <property type="project" value="UniProtKB-UniRule"/>
</dbReference>
<keyword evidence="5 6" id="KW-0408">Iron</keyword>
<reference evidence="7 8" key="1">
    <citation type="submission" date="2015-02" db="EMBL/GenBank/DDBJ databases">
        <title>Draft genome of a novel marine cyanobacterium (Chroococcales) isolated from South Atlantic Ocean.</title>
        <authorList>
            <person name="Rigonato J."/>
            <person name="Alvarenga D.O."/>
            <person name="Branco L.H."/>
            <person name="Varani A.M."/>
            <person name="Brandini F.P."/>
            <person name="Fiore M.F."/>
        </authorList>
    </citation>
    <scope>NUCLEOTIDE SEQUENCE [LARGE SCALE GENOMIC DNA]</scope>
    <source>
        <strain evidence="7 8">CENA595</strain>
    </source>
</reference>
<sequence>MASIIAVEKQKLKNPPLELRYLGDRALRQSTKRVAKVDQELRQLAREMLQTMYTADGIGLAAPQVAVQKQLIVIDCEPDNAANPPLILINPTIKRLSKELCVAQEGCLSIPNVYMDVTRPQVVEITYKDEYGRPQTLQATELLSRCIQHEIDHLNGVLFVDRVDNALALNQELSKHGFSAKAVKPITEETK</sequence>
<keyword evidence="2 6" id="KW-0479">Metal-binding</keyword>
<evidence type="ECO:0000256" key="5">
    <source>
        <dbReference type="ARBA" id="ARBA00023004"/>
    </source>
</evidence>
<evidence type="ECO:0000256" key="2">
    <source>
        <dbReference type="ARBA" id="ARBA00022723"/>
    </source>
</evidence>
<keyword evidence="3 6" id="KW-0378">Hydrolase</keyword>
<keyword evidence="4 6" id="KW-0648">Protein biosynthesis</keyword>
<comment type="function">
    <text evidence="6">Removes the formyl group from the N-terminal Met of newly synthesized proteins. Requires at least a dipeptide for an efficient rate of reaction. N-terminal L-methionine is a prerequisite for activity but the enzyme has broad specificity at other positions.</text>
</comment>
<dbReference type="PATRIC" id="fig|1618023.3.peg.255"/>
<dbReference type="FunFam" id="3.90.45.10:FF:000005">
    <property type="entry name" value="Peptide deformylase"/>
    <property type="match status" value="1"/>
</dbReference>
<gene>
    <name evidence="6" type="primary">def</name>
    <name evidence="7" type="ORF">UH38_16085</name>
</gene>
<dbReference type="EC" id="3.5.1.88" evidence="6"/>
<evidence type="ECO:0000256" key="3">
    <source>
        <dbReference type="ARBA" id="ARBA00022801"/>
    </source>
</evidence>
<keyword evidence="8" id="KW-1185">Reference proteome</keyword>
<dbReference type="Proteomes" id="UP000032452">
    <property type="component" value="Unassembled WGS sequence"/>
</dbReference>
<dbReference type="GO" id="GO:0046872">
    <property type="term" value="F:metal ion binding"/>
    <property type="evidence" value="ECO:0007669"/>
    <property type="project" value="UniProtKB-KW"/>
</dbReference>
<comment type="caution">
    <text evidence="7">The sequence shown here is derived from an EMBL/GenBank/DDBJ whole genome shotgun (WGS) entry which is preliminary data.</text>
</comment>
<dbReference type="CDD" id="cd00487">
    <property type="entry name" value="Pep_deformylase"/>
    <property type="match status" value="1"/>
</dbReference>
<dbReference type="PANTHER" id="PTHR10458:SF22">
    <property type="entry name" value="PEPTIDE DEFORMYLASE"/>
    <property type="match status" value="1"/>
</dbReference>
<dbReference type="GO" id="GO:0006412">
    <property type="term" value="P:translation"/>
    <property type="evidence" value="ECO:0007669"/>
    <property type="project" value="UniProtKB-UniRule"/>
</dbReference>
<accession>A0A0D8ZQY9</accession>
<feature type="binding site" evidence="6">
    <location>
        <position position="149"/>
    </location>
    <ligand>
        <name>Fe cation</name>
        <dbReference type="ChEBI" id="CHEBI:24875"/>
    </ligand>
</feature>
<evidence type="ECO:0000313" key="8">
    <source>
        <dbReference type="Proteomes" id="UP000032452"/>
    </source>
</evidence>
<dbReference type="AlphaFoldDB" id="A0A0D8ZQY9"/>
<feature type="active site" evidence="6">
    <location>
        <position position="150"/>
    </location>
</feature>
<feature type="binding site" evidence="6">
    <location>
        <position position="153"/>
    </location>
    <ligand>
        <name>Fe cation</name>
        <dbReference type="ChEBI" id="CHEBI:24875"/>
    </ligand>
</feature>
<dbReference type="HAMAP" id="MF_00163">
    <property type="entry name" value="Pep_deformylase"/>
    <property type="match status" value="1"/>
</dbReference>
<dbReference type="Gene3D" id="3.90.45.10">
    <property type="entry name" value="Peptide deformylase"/>
    <property type="match status" value="1"/>
</dbReference>
<comment type="cofactor">
    <cofactor evidence="6">
        <name>Fe(2+)</name>
        <dbReference type="ChEBI" id="CHEBI:29033"/>
    </cofactor>
    <text evidence="6">Binds 1 Fe(2+) ion.</text>
</comment>
<dbReference type="RefSeq" id="WP_045055697.1">
    <property type="nucleotide sequence ID" value="NZ_CAWMDP010000005.1"/>
</dbReference>